<comment type="caution">
    <text evidence="2">The sequence shown here is derived from an EMBL/GenBank/DDBJ whole genome shotgun (WGS) entry which is preliminary data.</text>
</comment>
<keyword evidence="1" id="KW-0472">Membrane</keyword>
<evidence type="ECO:0000313" key="2">
    <source>
        <dbReference type="EMBL" id="MET3693937.1"/>
    </source>
</evidence>
<dbReference type="EMBL" id="JBEPMM010000010">
    <property type="protein sequence ID" value="MET3693937.1"/>
    <property type="molecule type" value="Genomic_DNA"/>
</dbReference>
<proteinExistence type="predicted"/>
<dbReference type="RefSeq" id="WP_238282125.1">
    <property type="nucleotide sequence ID" value="NZ_BPQL01000155.1"/>
</dbReference>
<keyword evidence="3" id="KW-1185">Reference proteome</keyword>
<evidence type="ECO:0000313" key="3">
    <source>
        <dbReference type="Proteomes" id="UP001549145"/>
    </source>
</evidence>
<gene>
    <name evidence="2" type="ORF">ABID43_003491</name>
</gene>
<keyword evidence="1" id="KW-0812">Transmembrane</keyword>
<reference evidence="2 3" key="1">
    <citation type="submission" date="2024-06" db="EMBL/GenBank/DDBJ databases">
        <title>Genomic Encyclopedia of Type Strains, Phase IV (KMG-IV): sequencing the most valuable type-strain genomes for metagenomic binning, comparative biology and taxonomic classification.</title>
        <authorList>
            <person name="Goeker M."/>
        </authorList>
    </citation>
    <scope>NUCLEOTIDE SEQUENCE [LARGE SCALE GENOMIC DNA]</scope>
    <source>
        <strain evidence="2 3">DSM 21331</strain>
    </source>
</reference>
<evidence type="ECO:0000256" key="1">
    <source>
        <dbReference type="SAM" id="Phobius"/>
    </source>
</evidence>
<feature type="transmembrane region" description="Helical" evidence="1">
    <location>
        <begin position="100"/>
        <end position="123"/>
    </location>
</feature>
<keyword evidence="1" id="KW-1133">Transmembrane helix</keyword>
<organism evidence="2 3">
    <name type="scientific">Methylobacterium goesingense</name>
    <dbReference type="NCBI Taxonomy" id="243690"/>
    <lineage>
        <taxon>Bacteria</taxon>
        <taxon>Pseudomonadati</taxon>
        <taxon>Pseudomonadota</taxon>
        <taxon>Alphaproteobacteria</taxon>
        <taxon>Hyphomicrobiales</taxon>
        <taxon>Methylobacteriaceae</taxon>
        <taxon>Methylobacterium</taxon>
    </lineage>
</organism>
<name>A0ABV2L9F0_9HYPH</name>
<protein>
    <submittedName>
        <fullName evidence="2">Uncharacterized protein</fullName>
    </submittedName>
</protein>
<dbReference type="Proteomes" id="UP001549145">
    <property type="component" value="Unassembled WGS sequence"/>
</dbReference>
<sequence>MARGASGRSRTARDAALSLDLQFPASEIPRLAGAYRLDARERAAFAAGARIRAGDFSRDHLAPILTWKVNDRGRSRPLRNSDEEVADALRTALLATTPRAAVAVLVGLSGVAVPVASAILAAIRPEHYSVLDPRGFRALGCGPLDIGARASMPLDLYLAYLGYCRDLACACGVPLHDLDRAFWQWSKARDDAATGLFVPGLGARRPDAARPIPA</sequence>
<accession>A0ABV2L9F0</accession>